<dbReference type="Proteomes" id="UP001341840">
    <property type="component" value="Unassembled WGS sequence"/>
</dbReference>
<comment type="caution">
    <text evidence="3">The sequence shown here is derived from an EMBL/GenBank/DDBJ whole genome shotgun (WGS) entry which is preliminary data.</text>
</comment>
<protein>
    <submittedName>
        <fullName evidence="3">Uncharacterized protein</fullName>
    </submittedName>
</protein>
<keyword evidence="4" id="KW-1185">Reference proteome</keyword>
<keyword evidence="2" id="KW-0472">Membrane</keyword>
<feature type="transmembrane region" description="Helical" evidence="2">
    <location>
        <begin position="12"/>
        <end position="31"/>
    </location>
</feature>
<evidence type="ECO:0000256" key="1">
    <source>
        <dbReference type="SAM" id="MobiDB-lite"/>
    </source>
</evidence>
<gene>
    <name evidence="3" type="ORF">PIB30_073343</name>
</gene>
<reference evidence="3 4" key="1">
    <citation type="journal article" date="2023" name="Plants (Basel)">
        <title>Bridging the Gap: Combining Genomics and Transcriptomics Approaches to Understand Stylosanthes scabra, an Orphan Legume from the Brazilian Caatinga.</title>
        <authorList>
            <person name="Ferreira-Neto J.R.C."/>
            <person name="da Silva M.D."/>
            <person name="Binneck E."/>
            <person name="de Melo N.F."/>
            <person name="da Silva R.H."/>
            <person name="de Melo A.L.T.M."/>
            <person name="Pandolfi V."/>
            <person name="Bustamante F.O."/>
            <person name="Brasileiro-Vidal A.C."/>
            <person name="Benko-Iseppon A.M."/>
        </authorList>
    </citation>
    <scope>NUCLEOTIDE SEQUENCE [LARGE SCALE GENOMIC DNA]</scope>
    <source>
        <tissue evidence="3">Leaves</tissue>
    </source>
</reference>
<evidence type="ECO:0000313" key="3">
    <source>
        <dbReference type="EMBL" id="MED6187117.1"/>
    </source>
</evidence>
<name>A0ABU6WMP3_9FABA</name>
<keyword evidence="2" id="KW-1133">Transmembrane helix</keyword>
<dbReference type="EMBL" id="JASCZI010182130">
    <property type="protein sequence ID" value="MED6187117.1"/>
    <property type="molecule type" value="Genomic_DNA"/>
</dbReference>
<feature type="non-terminal residue" evidence="3">
    <location>
        <position position="231"/>
    </location>
</feature>
<evidence type="ECO:0000313" key="4">
    <source>
        <dbReference type="Proteomes" id="UP001341840"/>
    </source>
</evidence>
<proteinExistence type="predicted"/>
<accession>A0ABU6WMP3</accession>
<organism evidence="3 4">
    <name type="scientific">Stylosanthes scabra</name>
    <dbReference type="NCBI Taxonomy" id="79078"/>
    <lineage>
        <taxon>Eukaryota</taxon>
        <taxon>Viridiplantae</taxon>
        <taxon>Streptophyta</taxon>
        <taxon>Embryophyta</taxon>
        <taxon>Tracheophyta</taxon>
        <taxon>Spermatophyta</taxon>
        <taxon>Magnoliopsida</taxon>
        <taxon>eudicotyledons</taxon>
        <taxon>Gunneridae</taxon>
        <taxon>Pentapetalae</taxon>
        <taxon>rosids</taxon>
        <taxon>fabids</taxon>
        <taxon>Fabales</taxon>
        <taxon>Fabaceae</taxon>
        <taxon>Papilionoideae</taxon>
        <taxon>50 kb inversion clade</taxon>
        <taxon>dalbergioids sensu lato</taxon>
        <taxon>Dalbergieae</taxon>
        <taxon>Pterocarpus clade</taxon>
        <taxon>Stylosanthes</taxon>
    </lineage>
</organism>
<sequence length="231" mass="26011">MATPPDEGQILRMLISVYTGYSLLSTALVLLRDGKNKKRRYKRVEVASIVEKMVESRLGWFDHVRIRLTEHPIRMADEMSSGRSKMTIYKLHPDEGSYVLLLLERWKSPVREIRQIYLISRAQVQLDHNEARDFVRVVGRAALPHPDPVEAHRGQAEGPAPSARKKGLTHTINSLSAPGQNPPHFAEQIHDPLHKDSLDESDGDGRGSACPTPTLKTIGNKLVNPDLHEKK</sequence>
<feature type="compositionally biased region" description="Basic and acidic residues" evidence="1">
    <location>
        <begin position="187"/>
        <end position="198"/>
    </location>
</feature>
<feature type="compositionally biased region" description="Polar residues" evidence="1">
    <location>
        <begin position="170"/>
        <end position="179"/>
    </location>
</feature>
<keyword evidence="2" id="KW-0812">Transmembrane</keyword>
<evidence type="ECO:0000256" key="2">
    <source>
        <dbReference type="SAM" id="Phobius"/>
    </source>
</evidence>
<feature type="region of interest" description="Disordered" evidence="1">
    <location>
        <begin position="145"/>
        <end position="231"/>
    </location>
</feature>